<accession>A0AAV0EC80</accession>
<dbReference type="PANTHER" id="PTHR47262">
    <property type="entry name" value="OS02G0132600 PROTEIN"/>
    <property type="match status" value="1"/>
</dbReference>
<evidence type="ECO:0000313" key="4">
    <source>
        <dbReference type="EMBL" id="CAH9119877.1"/>
    </source>
</evidence>
<keyword evidence="5" id="KW-1185">Reference proteome</keyword>
<proteinExistence type="predicted"/>
<dbReference type="InterPro" id="IPR011990">
    <property type="entry name" value="TPR-like_helical_dom_sf"/>
</dbReference>
<dbReference type="Gene3D" id="1.25.40.10">
    <property type="entry name" value="Tetratricopeptide repeat domain"/>
    <property type="match status" value="2"/>
</dbReference>
<evidence type="ECO:0000256" key="1">
    <source>
        <dbReference type="ARBA" id="ARBA00022737"/>
    </source>
</evidence>
<name>A0AAV0EC80_9ASTE</name>
<dbReference type="AlphaFoldDB" id="A0AAV0EC80"/>
<dbReference type="EMBL" id="CAMAPF010000915">
    <property type="protein sequence ID" value="CAH9119877.1"/>
    <property type="molecule type" value="Genomic_DNA"/>
</dbReference>
<comment type="caution">
    <text evidence="4">The sequence shown here is derived from an EMBL/GenBank/DDBJ whole genome shotgun (WGS) entry which is preliminary data.</text>
</comment>
<dbReference type="PROSITE" id="PS51375">
    <property type="entry name" value="PPR"/>
    <property type="match status" value="2"/>
</dbReference>
<dbReference type="NCBIfam" id="TIGR00756">
    <property type="entry name" value="PPR"/>
    <property type="match status" value="1"/>
</dbReference>
<dbReference type="Pfam" id="PF17177">
    <property type="entry name" value="PPR_long"/>
    <property type="match status" value="1"/>
</dbReference>
<dbReference type="InterPro" id="IPR033443">
    <property type="entry name" value="PROP1-like_PPR_dom"/>
</dbReference>
<dbReference type="InterPro" id="IPR002885">
    <property type="entry name" value="PPR_rpt"/>
</dbReference>
<reference evidence="4" key="1">
    <citation type="submission" date="2022-07" db="EMBL/GenBank/DDBJ databases">
        <authorList>
            <person name="Macas J."/>
            <person name="Novak P."/>
            <person name="Neumann P."/>
        </authorList>
    </citation>
    <scope>NUCLEOTIDE SEQUENCE</scope>
</reference>
<sequence>MLSSESKRLPFLLRFAASQYSANQTIQRQTILRKHCLASSHPALNRLIHSSSSLSAVSSAEPLSAFVPENSETCFADDSNGCDYDDVDSILTYSPNFKATNGGKSLENVLDVPWISNISLRNASLCTKEPSRERTQKQMYKFSQKTHLECLTDLCAKKLGLEDSDLVSSSESRRTYDEKSMENVLSAPSILHDDVSLCLKEVSRERRIKWDNKSSQKAHLDGLVDLSAKKIEVENPGSVNSSEPHMTNVVGELRNSSISHDNAALCRKKVSLERKHNWNCKNNQKTYLDFLIDLCSKQMGTDATILVLDKLRQETGLKEYNRIISLCVEEARKRSTLEESFYQLSKAYTYLNAIKERGFQFEEESYGPILTFLIDFGMVPEFHFFSEIISDGNTGSLPKLAYYETLLWIRMDNQDKIDEILNSLSLHGGEDKYAFQENYLLALCHSGRKHECLRLLQNIDITRVSSLKTLSSIFSSLGKLILEPFAEKWFLDLKTTDIGEENISSFIYDYATSIPNLMVEDVVLKFKNLHTRLDVALSSSPCEKLIKLSCKSLKVHTALNIVDHMIDGGLSLTTRTVNVILDACEGSFEYNLVRRMHSIISSNDLKPNNETFWKLINLCVKLKDFDRAYQIIKDLGKSNLLPTVNMYNAIMAGHFRQNNFHGGLMVLKQMEDANVKPDSQTFSYLINNCKSEDNLNKFFNVMKHSEVQVTKHVCMALINAYAACGQFKKAKQVISDGRVPIKSLNELKSVLVSALASHGQVSDALDIYEEIKQANCNLAPKAVISLIEHLRSEGNLDILLHLLGELDDLDYWVEAAFRIISYCIRHKHFRPVIDLLKKLKDIYCNDNVAVEVLFDEIFFLVAEKQPTDLEFGWNMLQAVKNELGVFPSRKGLDFLLSACLSSNGSPICFKIWEEYPKAGLPYNTLNYLRMYQVLLASGLLKPAAQILSNISNEDPHVWCVINACQTVYRNSSQSRNVETFDK</sequence>
<keyword evidence="1" id="KW-0677">Repeat</keyword>
<gene>
    <name evidence="4" type="ORF">CEPIT_LOCUS22798</name>
</gene>
<dbReference type="Pfam" id="PF01535">
    <property type="entry name" value="PPR"/>
    <property type="match status" value="2"/>
</dbReference>
<feature type="domain" description="PROP1-like PPR" evidence="3">
    <location>
        <begin position="551"/>
        <end position="710"/>
    </location>
</feature>
<evidence type="ECO:0000256" key="2">
    <source>
        <dbReference type="PROSITE-ProRule" id="PRU00708"/>
    </source>
</evidence>
<organism evidence="4 5">
    <name type="scientific">Cuscuta epithymum</name>
    <dbReference type="NCBI Taxonomy" id="186058"/>
    <lineage>
        <taxon>Eukaryota</taxon>
        <taxon>Viridiplantae</taxon>
        <taxon>Streptophyta</taxon>
        <taxon>Embryophyta</taxon>
        <taxon>Tracheophyta</taxon>
        <taxon>Spermatophyta</taxon>
        <taxon>Magnoliopsida</taxon>
        <taxon>eudicotyledons</taxon>
        <taxon>Gunneridae</taxon>
        <taxon>Pentapetalae</taxon>
        <taxon>asterids</taxon>
        <taxon>lamiids</taxon>
        <taxon>Solanales</taxon>
        <taxon>Convolvulaceae</taxon>
        <taxon>Cuscuteae</taxon>
        <taxon>Cuscuta</taxon>
        <taxon>Cuscuta subgen. Cuscuta</taxon>
    </lineage>
</organism>
<evidence type="ECO:0000313" key="5">
    <source>
        <dbReference type="Proteomes" id="UP001152523"/>
    </source>
</evidence>
<dbReference type="Proteomes" id="UP001152523">
    <property type="component" value="Unassembled WGS sequence"/>
</dbReference>
<evidence type="ECO:0000259" key="3">
    <source>
        <dbReference type="Pfam" id="PF17177"/>
    </source>
</evidence>
<feature type="repeat" description="PPR" evidence="2">
    <location>
        <begin position="608"/>
        <end position="642"/>
    </location>
</feature>
<protein>
    <recommendedName>
        <fullName evidence="3">PROP1-like PPR domain-containing protein</fullName>
    </recommendedName>
</protein>
<feature type="repeat" description="PPR" evidence="2">
    <location>
        <begin position="643"/>
        <end position="677"/>
    </location>
</feature>
<dbReference type="PANTHER" id="PTHR47262:SF1">
    <property type="entry name" value="OS02G0132600 PROTEIN"/>
    <property type="match status" value="1"/>
</dbReference>